<dbReference type="EMBL" id="FQNC01000041">
    <property type="protein sequence ID" value="SGY28878.1"/>
    <property type="molecule type" value="Genomic_DNA"/>
</dbReference>
<feature type="compositionally biased region" description="Basic and acidic residues" evidence="1">
    <location>
        <begin position="36"/>
        <end position="48"/>
    </location>
</feature>
<keyword evidence="3" id="KW-1185">Reference proteome</keyword>
<evidence type="ECO:0000313" key="2">
    <source>
        <dbReference type="EMBL" id="SGY28878.1"/>
    </source>
</evidence>
<organism evidence="2 3">
    <name type="scientific">Microbotryum silenes-dioicae</name>
    <dbReference type="NCBI Taxonomy" id="796604"/>
    <lineage>
        <taxon>Eukaryota</taxon>
        <taxon>Fungi</taxon>
        <taxon>Dikarya</taxon>
        <taxon>Basidiomycota</taxon>
        <taxon>Pucciniomycotina</taxon>
        <taxon>Microbotryomycetes</taxon>
        <taxon>Microbotryales</taxon>
        <taxon>Microbotryaceae</taxon>
        <taxon>Microbotryum</taxon>
    </lineage>
</organism>
<evidence type="ECO:0000256" key="1">
    <source>
        <dbReference type="SAM" id="MobiDB-lite"/>
    </source>
</evidence>
<dbReference type="AlphaFoldDB" id="A0A2X0MSC6"/>
<gene>
    <name evidence="2" type="primary">BQ5605_C002g00977</name>
    <name evidence="2" type="ORF">BQ5605_C002G00977</name>
</gene>
<reference evidence="2 3" key="1">
    <citation type="submission" date="2016-11" db="EMBL/GenBank/DDBJ databases">
        <authorList>
            <person name="Jaros S."/>
            <person name="Januszkiewicz K."/>
            <person name="Wedrychowicz H."/>
        </authorList>
    </citation>
    <scope>NUCLEOTIDE SEQUENCE [LARGE SCALE GENOMIC DNA]</scope>
</reference>
<sequence length="119" mass="12604">MWAKSCCSLSAPVTVIDTTGLDFIGLDFGKASSRSDMPDRPTASRERPARPGRVVLWLIRLGVGVTGVGADELGRCVGSDWVVAGVGGASEDETRRIDSDCAWAGGAALDWRWSDSVFS</sequence>
<accession>A0A2X0MSC6</accession>
<dbReference type="Proteomes" id="UP000249464">
    <property type="component" value="Unassembled WGS sequence"/>
</dbReference>
<name>A0A2X0MSC6_9BASI</name>
<feature type="region of interest" description="Disordered" evidence="1">
    <location>
        <begin position="28"/>
        <end position="48"/>
    </location>
</feature>
<protein>
    <submittedName>
        <fullName evidence="2">BQ5605_C002g00977 protein</fullName>
    </submittedName>
</protein>
<proteinExistence type="predicted"/>
<evidence type="ECO:0000313" key="3">
    <source>
        <dbReference type="Proteomes" id="UP000249464"/>
    </source>
</evidence>